<reference evidence="1" key="1">
    <citation type="submission" date="2014-11" db="EMBL/GenBank/DDBJ databases">
        <authorList>
            <person name="Otto D Thomas"/>
            <person name="Naeem Raeece"/>
        </authorList>
    </citation>
    <scope>NUCLEOTIDE SEQUENCE</scope>
</reference>
<protein>
    <submittedName>
        <fullName evidence="1">Uncharacterized protein</fullName>
    </submittedName>
</protein>
<organism evidence="1">
    <name type="scientific">Chromera velia CCMP2878</name>
    <dbReference type="NCBI Taxonomy" id="1169474"/>
    <lineage>
        <taxon>Eukaryota</taxon>
        <taxon>Sar</taxon>
        <taxon>Alveolata</taxon>
        <taxon>Colpodellida</taxon>
        <taxon>Chromeraceae</taxon>
        <taxon>Chromera</taxon>
    </lineage>
</organism>
<sequence length="82" mass="8673">MKGASSSSEICFIPSFTSSSTEKAGETEEIFDTTKLTSRLSVPSSAKVATTRFCKTARRSADILLDLALDARAPHAGSRGDC</sequence>
<proteinExistence type="predicted"/>
<dbReference type="EMBL" id="CDMZ01000606">
    <property type="protein sequence ID" value="CEM17770.1"/>
    <property type="molecule type" value="Genomic_DNA"/>
</dbReference>
<dbReference type="AlphaFoldDB" id="A0A0G4FTT2"/>
<name>A0A0G4FTT2_9ALVE</name>
<accession>A0A0G4FTT2</accession>
<dbReference type="VEuPathDB" id="CryptoDB:Cvel_3713"/>
<evidence type="ECO:0000313" key="1">
    <source>
        <dbReference type="EMBL" id="CEM17770.1"/>
    </source>
</evidence>
<gene>
    <name evidence="1" type="ORF">Cvel_3713</name>
</gene>